<dbReference type="InterPro" id="IPR009057">
    <property type="entry name" value="Homeodomain-like_sf"/>
</dbReference>
<dbReference type="PANTHER" id="PTHR30055">
    <property type="entry name" value="HTH-TYPE TRANSCRIPTIONAL REGULATOR RUTR"/>
    <property type="match status" value="1"/>
</dbReference>
<dbReference type="SUPFAM" id="SSF46689">
    <property type="entry name" value="Homeodomain-like"/>
    <property type="match status" value="1"/>
</dbReference>
<organism evidence="4 5">
    <name type="scientific">Streptomonospora alba</name>
    <dbReference type="NCBI Taxonomy" id="183763"/>
    <lineage>
        <taxon>Bacteria</taxon>
        <taxon>Bacillati</taxon>
        <taxon>Actinomycetota</taxon>
        <taxon>Actinomycetes</taxon>
        <taxon>Streptosporangiales</taxon>
        <taxon>Nocardiopsidaceae</taxon>
        <taxon>Streptomonospora</taxon>
    </lineage>
</organism>
<dbReference type="InterPro" id="IPR050109">
    <property type="entry name" value="HTH-type_TetR-like_transc_reg"/>
</dbReference>
<gene>
    <name evidence="4" type="ORF">LP52_23380</name>
</gene>
<dbReference type="Proteomes" id="UP000031675">
    <property type="component" value="Unassembled WGS sequence"/>
</dbReference>
<dbReference type="Gene3D" id="1.10.357.10">
    <property type="entry name" value="Tetracycline Repressor, domain 2"/>
    <property type="match status" value="1"/>
</dbReference>
<keyword evidence="5" id="KW-1185">Reference proteome</keyword>
<evidence type="ECO:0000313" key="5">
    <source>
        <dbReference type="Proteomes" id="UP000031675"/>
    </source>
</evidence>
<dbReference type="PANTHER" id="PTHR30055:SF219">
    <property type="entry name" value="TRANSCRIPTIONAL REGULATORY PROTEIN"/>
    <property type="match status" value="1"/>
</dbReference>
<dbReference type="GO" id="GO:0003700">
    <property type="term" value="F:DNA-binding transcription factor activity"/>
    <property type="evidence" value="ECO:0007669"/>
    <property type="project" value="TreeGrafter"/>
</dbReference>
<dbReference type="GO" id="GO:0000976">
    <property type="term" value="F:transcription cis-regulatory region binding"/>
    <property type="evidence" value="ECO:0007669"/>
    <property type="project" value="TreeGrafter"/>
</dbReference>
<keyword evidence="1 2" id="KW-0238">DNA-binding</keyword>
<dbReference type="PROSITE" id="PS50977">
    <property type="entry name" value="HTH_TETR_2"/>
    <property type="match status" value="1"/>
</dbReference>
<dbReference type="RefSeq" id="WP_040276557.1">
    <property type="nucleotide sequence ID" value="NZ_JROO01000051.1"/>
</dbReference>
<protein>
    <submittedName>
        <fullName evidence="4">TetR family transcriptional regulator</fullName>
    </submittedName>
</protein>
<dbReference type="Pfam" id="PF00440">
    <property type="entry name" value="TetR_N"/>
    <property type="match status" value="1"/>
</dbReference>
<name>A0A0C2G098_9ACTN</name>
<proteinExistence type="predicted"/>
<evidence type="ECO:0000256" key="2">
    <source>
        <dbReference type="PROSITE-ProRule" id="PRU00335"/>
    </source>
</evidence>
<dbReference type="STRING" id="183763.LP52_23380"/>
<feature type="DNA-binding region" description="H-T-H motif" evidence="2">
    <location>
        <begin position="24"/>
        <end position="43"/>
    </location>
</feature>
<dbReference type="EMBL" id="JROO01000051">
    <property type="protein sequence ID" value="KIH96718.1"/>
    <property type="molecule type" value="Genomic_DNA"/>
</dbReference>
<dbReference type="AlphaFoldDB" id="A0A0C2G098"/>
<reference evidence="5" key="1">
    <citation type="journal article" date="2015" name="Chem. Biol.">
        <title>Structure, bioactivity, and resistance mechanism of streptomonomicin, an unusual lasso Peptide from an understudied halophilic actinomycete.</title>
        <authorList>
            <person name="Metelev M."/>
            <person name="Tietz J.I."/>
            <person name="Melby J.O."/>
            <person name="Blair P.M."/>
            <person name="Zhu L."/>
            <person name="Livnat I."/>
            <person name="Severinov K."/>
            <person name="Mitchell D.A."/>
        </authorList>
    </citation>
    <scope>NUCLEOTIDE SEQUENCE [LARGE SCALE GENOMIC DNA]</scope>
    <source>
        <strain evidence="5">YIM 90003</strain>
    </source>
</reference>
<dbReference type="InterPro" id="IPR001647">
    <property type="entry name" value="HTH_TetR"/>
</dbReference>
<dbReference type="OrthoDB" id="2356263at2"/>
<evidence type="ECO:0000313" key="4">
    <source>
        <dbReference type="EMBL" id="KIH96718.1"/>
    </source>
</evidence>
<sequence>MSQREDLLAGARKCLVEKGYHRTTARDIAAASESHLASIGYHFGSKDALMNIAALQAQSEWGDVIVMSVRAAAAADPARRLQIALEELFASLPPQRELILASVQAYAQAEFAGEIRDALRDATRLARVELAAMLLGREADGIDTATADSVGAVVHSLVVGFAVQSLIAPDALPSAEQAAAALRELAVAHTA</sequence>
<accession>A0A0C2G098</accession>
<evidence type="ECO:0000256" key="1">
    <source>
        <dbReference type="ARBA" id="ARBA00023125"/>
    </source>
</evidence>
<feature type="domain" description="HTH tetR-type" evidence="3">
    <location>
        <begin position="1"/>
        <end position="61"/>
    </location>
</feature>
<comment type="caution">
    <text evidence="4">The sequence shown here is derived from an EMBL/GenBank/DDBJ whole genome shotgun (WGS) entry which is preliminary data.</text>
</comment>
<evidence type="ECO:0000259" key="3">
    <source>
        <dbReference type="PROSITE" id="PS50977"/>
    </source>
</evidence>